<dbReference type="InterPro" id="IPR003735">
    <property type="entry name" value="Metal_Tscrpt_repr"/>
</dbReference>
<name>A0A1F7XZT3_9BACT</name>
<dbReference type="AlphaFoldDB" id="A0A1F7XZT3"/>
<dbReference type="GO" id="GO:0046872">
    <property type="term" value="F:metal ion binding"/>
    <property type="evidence" value="ECO:0007669"/>
    <property type="project" value="InterPro"/>
</dbReference>
<dbReference type="Proteomes" id="UP000178750">
    <property type="component" value="Unassembled WGS sequence"/>
</dbReference>
<evidence type="ECO:0000313" key="1">
    <source>
        <dbReference type="EMBL" id="OGM20553.1"/>
    </source>
</evidence>
<organism evidence="1 2">
    <name type="scientific">Candidatus Woesebacteria bacterium RIFCSPHIGHO2_01_FULL_38_9b</name>
    <dbReference type="NCBI Taxonomy" id="1802493"/>
    <lineage>
        <taxon>Bacteria</taxon>
        <taxon>Candidatus Woeseibacteriota</taxon>
    </lineage>
</organism>
<dbReference type="Pfam" id="PF02583">
    <property type="entry name" value="Trns_repr_metal"/>
    <property type="match status" value="1"/>
</dbReference>
<dbReference type="InterPro" id="IPR038390">
    <property type="entry name" value="Metal_Tscrpt_repr_sf"/>
</dbReference>
<accession>A0A1F7XZT3</accession>
<dbReference type="PANTHER" id="PTHR33677">
    <property type="entry name" value="TRANSCRIPTIONAL REPRESSOR FRMR-RELATED"/>
    <property type="match status" value="1"/>
</dbReference>
<dbReference type="EMBL" id="MGGF01000060">
    <property type="protein sequence ID" value="OGM20553.1"/>
    <property type="molecule type" value="Genomic_DNA"/>
</dbReference>
<dbReference type="PANTHER" id="PTHR33677:SF3">
    <property type="entry name" value="COPPER-SENSING TRANSCRIPTIONAL REPRESSOR RICR"/>
    <property type="match status" value="1"/>
</dbReference>
<reference evidence="1 2" key="1">
    <citation type="journal article" date="2016" name="Nat. Commun.">
        <title>Thousands of microbial genomes shed light on interconnected biogeochemical processes in an aquifer system.</title>
        <authorList>
            <person name="Anantharaman K."/>
            <person name="Brown C.T."/>
            <person name="Hug L.A."/>
            <person name="Sharon I."/>
            <person name="Castelle C.J."/>
            <person name="Probst A.J."/>
            <person name="Thomas B.C."/>
            <person name="Singh A."/>
            <person name="Wilkins M.J."/>
            <person name="Karaoz U."/>
            <person name="Brodie E.L."/>
            <person name="Williams K.H."/>
            <person name="Hubbard S.S."/>
            <person name="Banfield J.F."/>
        </authorList>
    </citation>
    <scope>NUCLEOTIDE SEQUENCE [LARGE SCALE GENOMIC DNA]</scope>
</reference>
<protein>
    <recommendedName>
        <fullName evidence="3">Transcriptional regulator</fullName>
    </recommendedName>
</protein>
<sequence length="96" mass="11372">MQVSKQQSTYLSQAQKYKVILRLKISKGHLDKIIKMVESDESCFMVIHQTRAVRLALKKVDQILLEEYLMYCLGNMVKREELQQEVHKTIKLFNKD</sequence>
<comment type="caution">
    <text evidence="1">The sequence shown here is derived from an EMBL/GenBank/DDBJ whole genome shotgun (WGS) entry which is preliminary data.</text>
</comment>
<gene>
    <name evidence="1" type="ORF">A2863_04535</name>
</gene>
<evidence type="ECO:0000313" key="2">
    <source>
        <dbReference type="Proteomes" id="UP000178750"/>
    </source>
</evidence>
<evidence type="ECO:0008006" key="3">
    <source>
        <dbReference type="Google" id="ProtNLM"/>
    </source>
</evidence>
<dbReference type="GO" id="GO:0003677">
    <property type="term" value="F:DNA binding"/>
    <property type="evidence" value="ECO:0007669"/>
    <property type="project" value="InterPro"/>
</dbReference>
<dbReference type="Gene3D" id="1.20.58.1000">
    <property type="entry name" value="Metal-sensitive repressor, helix protomer"/>
    <property type="match status" value="1"/>
</dbReference>
<dbReference type="GO" id="GO:0045892">
    <property type="term" value="P:negative regulation of DNA-templated transcription"/>
    <property type="evidence" value="ECO:0007669"/>
    <property type="project" value="UniProtKB-ARBA"/>
</dbReference>
<proteinExistence type="predicted"/>